<keyword evidence="3" id="KW-1185">Reference proteome</keyword>
<reference evidence="3" key="1">
    <citation type="submission" date="2021-01" db="EMBL/GenBank/DDBJ databases">
        <title>Draft genomes of Rhodovulum sulfidophilum.</title>
        <authorList>
            <person name="Guzman M.S."/>
        </authorList>
    </citation>
    <scope>NUCLEOTIDE SEQUENCE [LARGE SCALE GENOMIC DNA]</scope>
    <source>
        <strain evidence="3">AB19</strain>
    </source>
</reference>
<protein>
    <submittedName>
        <fullName evidence="2">Uncharacterized protein</fullName>
    </submittedName>
</protein>
<dbReference type="EMBL" id="JAESIL010000049">
    <property type="protein sequence ID" value="MBL3578919.1"/>
    <property type="molecule type" value="Genomic_DNA"/>
</dbReference>
<dbReference type="Proteomes" id="UP000635853">
    <property type="component" value="Unassembled WGS sequence"/>
</dbReference>
<evidence type="ECO:0000313" key="2">
    <source>
        <dbReference type="EMBL" id="MBL3578919.1"/>
    </source>
</evidence>
<comment type="caution">
    <text evidence="2">The sequence shown here is derived from an EMBL/GenBank/DDBJ whole genome shotgun (WGS) entry which is preliminary data.</text>
</comment>
<feature type="compositionally biased region" description="Basic and acidic residues" evidence="1">
    <location>
        <begin position="44"/>
        <end position="55"/>
    </location>
</feature>
<feature type="region of interest" description="Disordered" evidence="1">
    <location>
        <begin position="36"/>
        <end position="55"/>
    </location>
</feature>
<accession>A0ABS1RGY9</accession>
<evidence type="ECO:0000313" key="3">
    <source>
        <dbReference type="Proteomes" id="UP000635853"/>
    </source>
</evidence>
<evidence type="ECO:0000256" key="1">
    <source>
        <dbReference type="SAM" id="MobiDB-lite"/>
    </source>
</evidence>
<gene>
    <name evidence="2" type="ORF">JMJ92_12250</name>
</gene>
<sequence>MPTPVRTEILEYAGSAQVEDAQLRSLLDDAIARIEKAGPTAQERPGEPKGRRNAA</sequence>
<name>A0ABS1RGY9_9RHOB</name>
<organism evidence="2 3">
    <name type="scientific">Rhodovulum visakhapatnamense</name>
    <dbReference type="NCBI Taxonomy" id="364297"/>
    <lineage>
        <taxon>Bacteria</taxon>
        <taxon>Pseudomonadati</taxon>
        <taxon>Pseudomonadota</taxon>
        <taxon>Alphaproteobacteria</taxon>
        <taxon>Rhodobacterales</taxon>
        <taxon>Paracoccaceae</taxon>
        <taxon>Rhodovulum</taxon>
    </lineage>
</organism>
<proteinExistence type="predicted"/>